<gene>
    <name evidence="1" type="ORF">HNY73_001730</name>
</gene>
<proteinExistence type="predicted"/>
<sequence>MGSVWATDIVTSSHCERVPAVRRWSHRLTNVGRQGRPTAVSKSDMVQQVEDIILSNHSVSIAHIAQYLGISVGSSQSTGCHQLDYLKLCSRWVIYSLSS</sequence>
<dbReference type="Proteomes" id="UP000807504">
    <property type="component" value="Unassembled WGS sequence"/>
</dbReference>
<accession>A0A8T0FVT8</accession>
<evidence type="ECO:0000313" key="2">
    <source>
        <dbReference type="Proteomes" id="UP000807504"/>
    </source>
</evidence>
<name>A0A8T0FVT8_ARGBR</name>
<dbReference type="EMBL" id="JABXBU010000002">
    <property type="protein sequence ID" value="KAF8793680.1"/>
    <property type="molecule type" value="Genomic_DNA"/>
</dbReference>
<organism evidence="1 2">
    <name type="scientific">Argiope bruennichi</name>
    <name type="common">Wasp spider</name>
    <name type="synonym">Aranea bruennichi</name>
    <dbReference type="NCBI Taxonomy" id="94029"/>
    <lineage>
        <taxon>Eukaryota</taxon>
        <taxon>Metazoa</taxon>
        <taxon>Ecdysozoa</taxon>
        <taxon>Arthropoda</taxon>
        <taxon>Chelicerata</taxon>
        <taxon>Arachnida</taxon>
        <taxon>Araneae</taxon>
        <taxon>Araneomorphae</taxon>
        <taxon>Entelegynae</taxon>
        <taxon>Araneoidea</taxon>
        <taxon>Araneidae</taxon>
        <taxon>Argiope</taxon>
    </lineage>
</organism>
<reference evidence="1" key="2">
    <citation type="submission" date="2020-06" db="EMBL/GenBank/DDBJ databases">
        <authorList>
            <person name="Sheffer M."/>
        </authorList>
    </citation>
    <scope>NUCLEOTIDE SEQUENCE</scope>
</reference>
<reference evidence="1" key="1">
    <citation type="journal article" date="2020" name="bioRxiv">
        <title>Chromosome-level reference genome of the European wasp spider Argiope bruennichi: a resource for studies on range expansion and evolutionary adaptation.</title>
        <authorList>
            <person name="Sheffer M.M."/>
            <person name="Hoppe A."/>
            <person name="Krehenwinkel H."/>
            <person name="Uhl G."/>
            <person name="Kuss A.W."/>
            <person name="Jensen L."/>
            <person name="Jensen C."/>
            <person name="Gillespie R.G."/>
            <person name="Hoff K.J."/>
            <person name="Prost S."/>
        </authorList>
    </citation>
    <scope>NUCLEOTIDE SEQUENCE</scope>
</reference>
<comment type="caution">
    <text evidence="1">The sequence shown here is derived from an EMBL/GenBank/DDBJ whole genome shotgun (WGS) entry which is preliminary data.</text>
</comment>
<keyword evidence="2" id="KW-1185">Reference proteome</keyword>
<evidence type="ECO:0000313" key="1">
    <source>
        <dbReference type="EMBL" id="KAF8793680.1"/>
    </source>
</evidence>
<protein>
    <submittedName>
        <fullName evidence="1">Uncharacterized protein</fullName>
    </submittedName>
</protein>
<dbReference type="AlphaFoldDB" id="A0A8T0FVT8"/>